<evidence type="ECO:0000313" key="1">
    <source>
        <dbReference type="EMBL" id="CAB3232465.1"/>
    </source>
</evidence>
<name>A0A8S0ZH45_ARCPL</name>
<reference evidence="1 2" key="1">
    <citation type="submission" date="2020-04" db="EMBL/GenBank/DDBJ databases">
        <authorList>
            <person name="Wallbank WR R."/>
            <person name="Pardo Diaz C."/>
            <person name="Kozak K."/>
            <person name="Martin S."/>
            <person name="Jiggins C."/>
            <person name="Moest M."/>
            <person name="Warren A I."/>
            <person name="Byers J.R.P. K."/>
            <person name="Montejo-Kovacevich G."/>
            <person name="Yen C E."/>
        </authorList>
    </citation>
    <scope>NUCLEOTIDE SEQUENCE [LARGE SCALE GENOMIC DNA]</scope>
</reference>
<protein>
    <submittedName>
        <fullName evidence="1">Uncharacterized protein</fullName>
    </submittedName>
</protein>
<comment type="caution">
    <text evidence="1">The sequence shown here is derived from an EMBL/GenBank/DDBJ whole genome shotgun (WGS) entry which is preliminary data.</text>
</comment>
<dbReference type="OrthoDB" id="1688044at2759"/>
<dbReference type="AlphaFoldDB" id="A0A8S0ZH45"/>
<sequence>MAQRLCTRCRESVENRRSYTWISREENHIEIAQIIIQELLDQQGDAYGFHLPTLLATSGENVPEILTRRRSC</sequence>
<gene>
    <name evidence="1" type="ORF">APLA_LOCUS5667</name>
</gene>
<dbReference type="EMBL" id="CADEBD010000290">
    <property type="protein sequence ID" value="CAB3232465.1"/>
    <property type="molecule type" value="Genomic_DNA"/>
</dbReference>
<organism evidence="1 2">
    <name type="scientific">Arctia plantaginis</name>
    <name type="common">Wood tiger moth</name>
    <name type="synonym">Phalaena plantaginis</name>
    <dbReference type="NCBI Taxonomy" id="874455"/>
    <lineage>
        <taxon>Eukaryota</taxon>
        <taxon>Metazoa</taxon>
        <taxon>Ecdysozoa</taxon>
        <taxon>Arthropoda</taxon>
        <taxon>Hexapoda</taxon>
        <taxon>Insecta</taxon>
        <taxon>Pterygota</taxon>
        <taxon>Neoptera</taxon>
        <taxon>Endopterygota</taxon>
        <taxon>Lepidoptera</taxon>
        <taxon>Glossata</taxon>
        <taxon>Ditrysia</taxon>
        <taxon>Noctuoidea</taxon>
        <taxon>Erebidae</taxon>
        <taxon>Arctiinae</taxon>
        <taxon>Arctia</taxon>
    </lineage>
</organism>
<dbReference type="Proteomes" id="UP000494256">
    <property type="component" value="Unassembled WGS sequence"/>
</dbReference>
<accession>A0A8S0ZH45</accession>
<proteinExistence type="predicted"/>
<evidence type="ECO:0000313" key="2">
    <source>
        <dbReference type="Proteomes" id="UP000494256"/>
    </source>
</evidence>